<dbReference type="AlphaFoldDB" id="A0A9J6RN73"/>
<organism evidence="1 2">
    <name type="scientific">Dasania phycosphaerae</name>
    <dbReference type="NCBI Taxonomy" id="2950436"/>
    <lineage>
        <taxon>Bacteria</taxon>
        <taxon>Pseudomonadati</taxon>
        <taxon>Pseudomonadota</taxon>
        <taxon>Gammaproteobacteria</taxon>
        <taxon>Cellvibrionales</taxon>
        <taxon>Spongiibacteraceae</taxon>
        <taxon>Dasania</taxon>
    </lineage>
</organism>
<keyword evidence="2" id="KW-1185">Reference proteome</keyword>
<dbReference type="EMBL" id="JAPTGG010000008">
    <property type="protein sequence ID" value="MCZ0865761.1"/>
    <property type="molecule type" value="Genomic_DNA"/>
</dbReference>
<evidence type="ECO:0000313" key="1">
    <source>
        <dbReference type="EMBL" id="MCZ0865761.1"/>
    </source>
</evidence>
<accession>A0A9J6RN73</accession>
<name>A0A9J6RN73_9GAMM</name>
<gene>
    <name evidence="1" type="ORF">O0V09_11140</name>
</gene>
<dbReference type="Proteomes" id="UP001069090">
    <property type="component" value="Unassembled WGS sequence"/>
</dbReference>
<evidence type="ECO:0000313" key="2">
    <source>
        <dbReference type="Proteomes" id="UP001069090"/>
    </source>
</evidence>
<reference evidence="1 2" key="1">
    <citation type="submission" date="2022-12" db="EMBL/GenBank/DDBJ databases">
        <title>Dasania phycosphaerae sp. nov., isolated from particulate material of the south coast of Korea.</title>
        <authorList>
            <person name="Jiang Y."/>
        </authorList>
    </citation>
    <scope>NUCLEOTIDE SEQUENCE [LARGE SCALE GENOMIC DNA]</scope>
    <source>
        <strain evidence="1 2">GY-19</strain>
    </source>
</reference>
<dbReference type="RefSeq" id="WP_258331903.1">
    <property type="nucleotide sequence ID" value="NZ_JAPTGG010000008.1"/>
</dbReference>
<proteinExistence type="predicted"/>
<comment type="caution">
    <text evidence="1">The sequence shown here is derived from an EMBL/GenBank/DDBJ whole genome shotgun (WGS) entry which is preliminary data.</text>
</comment>
<protein>
    <submittedName>
        <fullName evidence="1">Uncharacterized protein</fullName>
    </submittedName>
</protein>
<sequence>MLSNSPTQFLCSTHKAHSLSSARLAISYWEIWMADGQALYQSGNWQQALSYYGCSFEVGEWLLQQLNENEHKNTRLNYAERMMLAGHSLAQCYKQMQHYSLELDILIRVHNHLSRHGTKLIGQHWLLDNYLAISLNAIQQFGSRKKSRPSQKLSQQLKPLQRSGLNELLPLNRFHWAGSH</sequence>